<dbReference type="RefSeq" id="WP_181755022.1">
    <property type="nucleotide sequence ID" value="NZ_JACEIQ010000041.1"/>
</dbReference>
<organism evidence="3 4">
    <name type="scientific">Paenactinomyces guangxiensis</name>
    <dbReference type="NCBI Taxonomy" id="1490290"/>
    <lineage>
        <taxon>Bacteria</taxon>
        <taxon>Bacillati</taxon>
        <taxon>Bacillota</taxon>
        <taxon>Bacilli</taxon>
        <taxon>Bacillales</taxon>
        <taxon>Thermoactinomycetaceae</taxon>
        <taxon>Paenactinomyces</taxon>
    </lineage>
</organism>
<gene>
    <name evidence="3" type="ORF">H1191_19915</name>
</gene>
<reference evidence="3 4" key="1">
    <citation type="submission" date="2020-07" db="EMBL/GenBank/DDBJ databases">
        <authorList>
            <person name="Feng H."/>
        </authorList>
    </citation>
    <scope>NUCLEOTIDE SEQUENCE [LARGE SCALE GENOMIC DNA]</scope>
    <source>
        <strain evidence="4">s-10</strain>
    </source>
</reference>
<dbReference type="Proteomes" id="UP000535491">
    <property type="component" value="Unassembled WGS sequence"/>
</dbReference>
<accession>A0A7W1WUY5</accession>
<proteinExistence type="predicted"/>
<keyword evidence="1" id="KW-0175">Coiled coil</keyword>
<evidence type="ECO:0000313" key="4">
    <source>
        <dbReference type="Proteomes" id="UP000535491"/>
    </source>
</evidence>
<evidence type="ECO:0000256" key="1">
    <source>
        <dbReference type="SAM" id="Coils"/>
    </source>
</evidence>
<keyword evidence="4" id="KW-1185">Reference proteome</keyword>
<feature type="region of interest" description="Disordered" evidence="2">
    <location>
        <begin position="96"/>
        <end position="126"/>
    </location>
</feature>
<sequence>MSSLEKLNNLIDQIKDAERKYYNLEYKYNELTNRLSIEKSKLLTQLKLKGKTFEERKAEILPYLESIMKEKTELKHKKNLARVDLNHLKRKYQMLSNNSEQDSYKYEQLKLPLDTSPSQDPILDKK</sequence>
<name>A0A7W1WUY5_9BACL</name>
<evidence type="ECO:0000256" key="2">
    <source>
        <dbReference type="SAM" id="MobiDB-lite"/>
    </source>
</evidence>
<feature type="coiled-coil region" evidence="1">
    <location>
        <begin position="7"/>
        <end position="34"/>
    </location>
</feature>
<dbReference type="AlphaFoldDB" id="A0A7W1WUY5"/>
<comment type="caution">
    <text evidence="3">The sequence shown here is derived from an EMBL/GenBank/DDBJ whole genome shotgun (WGS) entry which is preliminary data.</text>
</comment>
<evidence type="ECO:0000313" key="3">
    <source>
        <dbReference type="EMBL" id="MBA4496525.1"/>
    </source>
</evidence>
<protein>
    <submittedName>
        <fullName evidence="3">Uncharacterized protein</fullName>
    </submittedName>
</protein>
<dbReference type="EMBL" id="JACEIQ010000041">
    <property type="protein sequence ID" value="MBA4496525.1"/>
    <property type="molecule type" value="Genomic_DNA"/>
</dbReference>